<dbReference type="SUPFAM" id="SSF53335">
    <property type="entry name" value="S-adenosyl-L-methionine-dependent methyltransferases"/>
    <property type="match status" value="1"/>
</dbReference>
<reference evidence="1" key="1">
    <citation type="journal article" date="2021" name="Proc. Natl. Acad. Sci. U.S.A.">
        <title>A Catalog of Tens of Thousands of Viruses from Human Metagenomes Reveals Hidden Associations with Chronic Diseases.</title>
        <authorList>
            <person name="Tisza M.J."/>
            <person name="Buck C.B."/>
        </authorList>
    </citation>
    <scope>NUCLEOTIDE SEQUENCE</scope>
    <source>
        <strain evidence="1">Ctnpt50</strain>
    </source>
</reference>
<keyword evidence="1" id="KW-0489">Methyltransferase</keyword>
<dbReference type="GO" id="GO:0008168">
    <property type="term" value="F:methyltransferase activity"/>
    <property type="evidence" value="ECO:0007669"/>
    <property type="project" value="UniProtKB-KW"/>
</dbReference>
<proteinExistence type="predicted"/>
<keyword evidence="1" id="KW-0808">Transferase</keyword>
<dbReference type="EMBL" id="BK032577">
    <property type="protein sequence ID" value="DAF48944.1"/>
    <property type="molecule type" value="Genomic_DNA"/>
</dbReference>
<accession>A0A8S5SDC8</accession>
<evidence type="ECO:0000313" key="1">
    <source>
        <dbReference type="EMBL" id="DAF48944.1"/>
    </source>
</evidence>
<dbReference type="InterPro" id="IPR029063">
    <property type="entry name" value="SAM-dependent_MTases_sf"/>
</dbReference>
<name>A0A8S5SDC8_9CAUD</name>
<organism evidence="1">
    <name type="scientific">Siphoviridae sp. ctnpt50</name>
    <dbReference type="NCBI Taxonomy" id="2827941"/>
    <lineage>
        <taxon>Viruses</taxon>
        <taxon>Duplodnaviria</taxon>
        <taxon>Heunggongvirae</taxon>
        <taxon>Uroviricota</taxon>
        <taxon>Caudoviricetes</taxon>
    </lineage>
</organism>
<sequence>MKIYATEREGQEAFFKNFGINPESALIENTDGVWNGNLLEFKKTISDTGKVLFQCVKYLSKLRISGRSVPQNIVMIDLNRRIAYVYDAQDFYEEIHIVYCGSASLNNDGFNAKGIAPKKIDYADSLGADELKQILRSDEYVKIRIDENCIVGWAERYYRENPKASKGSFIGDDGEYSCEGEIRRPVVFKRFIVPYEGETNEKFKYLMDKLNDRLKKKKLGAFYTPEAYAEKAHELLQMAIARVPEGNDYVIIDRCAGTGNLEAVFTDEELSHCILSTYEYFEYKVLFERLGDKVRHIVPPTEQNIDYVDGLIVNADAMSKEFVENPVIRRYVDDPKVTVIMYENPPYSDANADNVSALNKKRDRQEKNNYVYEIMKAQTSLHAERDVANRFIWSAFNFYMKKAFDSYIVFSPIKYWKSVGLCDRKFISGFIFNRKYFHATASAISCIAWGNEQDKLSEIDVPVFDVENEKALFVKNIKIKQCKSTFKEFVSNIKKESDIQTHIFSKTDGYETTESKYKTHSLVGKDIIGYLVTQSFTMTANDTFLLRLSINTNKNTCQYLRSDNYLTKLPLFCAKMFPQDKWYEKDVYFTTADGGDRYTRDNGFLKSCLIYTCLSRYNKCLSFNGSDGRFYRNELCFHKDALANVDLKKFKLDADEKELLEVWGRVLDKAEKTGKMVDSFTYGPYQIEQEINTFVKAEDGKNVYDYPELNSELNTLKVLLKKYYTTHIREKMFEYELVK</sequence>
<dbReference type="GO" id="GO:0032259">
    <property type="term" value="P:methylation"/>
    <property type="evidence" value="ECO:0007669"/>
    <property type="project" value="UniProtKB-KW"/>
</dbReference>
<protein>
    <submittedName>
        <fullName evidence="1">N-6 DNA Methylase</fullName>
    </submittedName>
</protein>